<keyword evidence="3" id="KW-1185">Reference proteome</keyword>
<comment type="caution">
    <text evidence="2">The sequence shown here is derived from an EMBL/GenBank/DDBJ whole genome shotgun (WGS) entry which is preliminary data.</text>
</comment>
<dbReference type="EMBL" id="JARVKF010000392">
    <property type="protein sequence ID" value="KAK9418233.1"/>
    <property type="molecule type" value="Genomic_DNA"/>
</dbReference>
<evidence type="ECO:0000256" key="1">
    <source>
        <dbReference type="SAM" id="SignalP"/>
    </source>
</evidence>
<feature type="signal peptide" evidence="1">
    <location>
        <begin position="1"/>
        <end position="20"/>
    </location>
</feature>
<evidence type="ECO:0000313" key="2">
    <source>
        <dbReference type="EMBL" id="KAK9418233.1"/>
    </source>
</evidence>
<gene>
    <name evidence="2" type="ORF">SUNI508_08194</name>
</gene>
<accession>A0ABR2UUB5</accession>
<feature type="chain" id="PRO_5045358929" evidence="1">
    <location>
        <begin position="21"/>
        <end position="158"/>
    </location>
</feature>
<sequence>MRFSYTRLAAAALTLSSTAAATITGPFYITIVPEDGSASYPATIATVSRGAQILSSALEYEQEFTYNTTSGRLYKADEPTNGSGALNVDSPYLFSQTTGAALTQVTVDDEVYLVQSGTTDIYQWWSTPTTTGLAVQVNFEGAGSDDANAALRVDLESS</sequence>
<evidence type="ECO:0000313" key="3">
    <source>
        <dbReference type="Proteomes" id="UP001408356"/>
    </source>
</evidence>
<reference evidence="2 3" key="1">
    <citation type="journal article" date="2024" name="J. Plant Pathol.">
        <title>Sequence and assembly of the genome of Seiridium unicorne, isolate CBS 538.82, causal agent of cypress canker disease.</title>
        <authorList>
            <person name="Scali E."/>
            <person name="Rocca G.D."/>
            <person name="Danti R."/>
            <person name="Garbelotto M."/>
            <person name="Barberini S."/>
            <person name="Baroncelli R."/>
            <person name="Emiliani G."/>
        </authorList>
    </citation>
    <scope>NUCLEOTIDE SEQUENCE [LARGE SCALE GENOMIC DNA]</scope>
    <source>
        <strain evidence="2 3">BM-138-508</strain>
    </source>
</reference>
<keyword evidence="1" id="KW-0732">Signal</keyword>
<proteinExistence type="predicted"/>
<organism evidence="2 3">
    <name type="scientific">Seiridium unicorne</name>
    <dbReference type="NCBI Taxonomy" id="138068"/>
    <lineage>
        <taxon>Eukaryota</taxon>
        <taxon>Fungi</taxon>
        <taxon>Dikarya</taxon>
        <taxon>Ascomycota</taxon>
        <taxon>Pezizomycotina</taxon>
        <taxon>Sordariomycetes</taxon>
        <taxon>Xylariomycetidae</taxon>
        <taxon>Amphisphaeriales</taxon>
        <taxon>Sporocadaceae</taxon>
        <taxon>Seiridium</taxon>
    </lineage>
</organism>
<protein>
    <submittedName>
        <fullName evidence="2">Uncharacterized protein</fullName>
    </submittedName>
</protein>
<name>A0ABR2UUB5_9PEZI</name>
<dbReference type="Proteomes" id="UP001408356">
    <property type="component" value="Unassembled WGS sequence"/>
</dbReference>